<evidence type="ECO:0000313" key="3">
    <source>
        <dbReference type="Proteomes" id="UP000015454"/>
    </source>
</evidence>
<organism evidence="2 3">
    <name type="scientific">Leptospira broomii serovar Hurstbridge str. 5399</name>
    <dbReference type="NCBI Taxonomy" id="1049789"/>
    <lineage>
        <taxon>Bacteria</taxon>
        <taxon>Pseudomonadati</taxon>
        <taxon>Spirochaetota</taxon>
        <taxon>Spirochaetia</taxon>
        <taxon>Leptospirales</taxon>
        <taxon>Leptospiraceae</taxon>
        <taxon>Leptospira</taxon>
    </lineage>
</organism>
<evidence type="ECO:0000256" key="1">
    <source>
        <dbReference type="SAM" id="MobiDB-lite"/>
    </source>
</evidence>
<gene>
    <name evidence="2" type="ORF">LEP1GSC050_2617</name>
</gene>
<evidence type="ECO:0000313" key="2">
    <source>
        <dbReference type="EMBL" id="EQA45012.1"/>
    </source>
</evidence>
<dbReference type="AlphaFoldDB" id="T0FBR5"/>
<feature type="compositionally biased region" description="Polar residues" evidence="1">
    <location>
        <begin position="41"/>
        <end position="51"/>
    </location>
</feature>
<proteinExistence type="predicted"/>
<dbReference type="Proteomes" id="UP000015454">
    <property type="component" value="Unassembled WGS sequence"/>
</dbReference>
<protein>
    <submittedName>
        <fullName evidence="2">Uncharacterized protein</fullName>
    </submittedName>
</protein>
<comment type="caution">
    <text evidence="2">The sequence shown here is derived from an EMBL/GenBank/DDBJ whole genome shotgun (WGS) entry which is preliminary data.</text>
</comment>
<dbReference type="STRING" id="1049789.LEP1GSC050_2617"/>
<sequence length="51" mass="5607">MVDGNRFLIAVLKSKNTASNVVVLATTRSRLGSPLNRYGSPPSQSRNLRTY</sequence>
<dbReference type="EMBL" id="AHMO02000008">
    <property type="protein sequence ID" value="EQA45012.1"/>
    <property type="molecule type" value="Genomic_DNA"/>
</dbReference>
<name>T0FBR5_9LEPT</name>
<keyword evidence="3" id="KW-1185">Reference proteome</keyword>
<feature type="region of interest" description="Disordered" evidence="1">
    <location>
        <begin position="32"/>
        <end position="51"/>
    </location>
</feature>
<reference evidence="2" key="1">
    <citation type="submission" date="2013-05" db="EMBL/GenBank/DDBJ databases">
        <authorList>
            <person name="Harkins D.M."/>
            <person name="Durkin A.S."/>
            <person name="Brinkac L.M."/>
            <person name="Haft D.H."/>
            <person name="Selengut J.D."/>
            <person name="Sanka R."/>
            <person name="DePew J."/>
            <person name="Purushe J."/>
            <person name="Hartskeerl R.A."/>
            <person name="Ahmed A."/>
            <person name="van der Linden H."/>
            <person name="Goris M.G.A."/>
            <person name="Vinetz J.M."/>
            <person name="Sutton G.G."/>
            <person name="Nierman W.C."/>
            <person name="Fouts D.E."/>
        </authorList>
    </citation>
    <scope>NUCLEOTIDE SEQUENCE [LARGE SCALE GENOMIC DNA]</scope>
    <source>
        <strain evidence="2">5399</strain>
    </source>
</reference>
<accession>T0FBR5</accession>